<dbReference type="SMART" id="SM00729">
    <property type="entry name" value="Elp3"/>
    <property type="match status" value="1"/>
</dbReference>
<evidence type="ECO:0000256" key="8">
    <source>
        <dbReference type="ARBA" id="ARBA00023014"/>
    </source>
</evidence>
<dbReference type="Pfam" id="PF00919">
    <property type="entry name" value="UPF0004"/>
    <property type="match status" value="1"/>
</dbReference>
<dbReference type="InterPro" id="IPR058240">
    <property type="entry name" value="rSAM_sf"/>
</dbReference>
<sequence>MKVKTPKYYIATYGCQMNHKDSQQMAGVLEALGFINTPKVEEANVVIINTCSVRQASEDKVYGFGIKYKEQGWVTKKGNKKVISKNKPLTFVTGCMVGSAKGERQRYDLKILKNKMPWADYFLAPNEEHKLPSILYKKKLIDDWGLKTLQNRDFEIEAKRDESKTAFINISYGCDNFCTFCVVPYARGKEISRPKEEILREVNHAVLRGYSNIMLLGQNVNSWMLTPTQKLKTRKKIGKHPFAQLLREIHKIVGVKKIQFITSNPWDFTQDLVKTLALPKIEKFLHLPIQSGSNAILKVMNRRHTVEEYLELVNEIKKETPNMEFGTDIIVGFPGESEEDFEKTIELFEKMKFRVAYISIYSPRTGTPATKHMENNIPLGIKKERHKRLMKVYEEYKN</sequence>
<feature type="domain" description="Radical SAM core" evidence="14">
    <location>
        <begin position="160"/>
        <end position="398"/>
    </location>
</feature>
<dbReference type="Proteomes" id="UP000230214">
    <property type="component" value="Unassembled WGS sequence"/>
</dbReference>
<evidence type="ECO:0000256" key="2">
    <source>
        <dbReference type="ARBA" id="ARBA00003234"/>
    </source>
</evidence>
<dbReference type="GO" id="GO:0051539">
    <property type="term" value="F:4 iron, 4 sulfur cluster binding"/>
    <property type="evidence" value="ECO:0007669"/>
    <property type="project" value="UniProtKB-KW"/>
</dbReference>
<proteinExistence type="predicted"/>
<evidence type="ECO:0000256" key="5">
    <source>
        <dbReference type="ARBA" id="ARBA00022691"/>
    </source>
</evidence>
<evidence type="ECO:0000256" key="3">
    <source>
        <dbReference type="ARBA" id="ARBA00022485"/>
    </source>
</evidence>
<reference evidence="15 16" key="1">
    <citation type="submission" date="2017-09" db="EMBL/GenBank/DDBJ databases">
        <title>Depth-based differentiation of microbial function through sediment-hosted aquifers and enrichment of novel symbionts in the deep terrestrial subsurface.</title>
        <authorList>
            <person name="Probst A.J."/>
            <person name="Ladd B."/>
            <person name="Jarett J.K."/>
            <person name="Geller-Mcgrath D.E."/>
            <person name="Sieber C.M."/>
            <person name="Emerson J.B."/>
            <person name="Anantharaman K."/>
            <person name="Thomas B.C."/>
            <person name="Malmstrom R."/>
            <person name="Stieglmeier M."/>
            <person name="Klingl A."/>
            <person name="Woyke T."/>
            <person name="Ryan C.M."/>
            <person name="Banfield J.F."/>
        </authorList>
    </citation>
    <scope>NUCLEOTIDE SEQUENCE [LARGE SCALE GENOMIC DNA]</scope>
    <source>
        <strain evidence="15">CG10_big_fil_rev_8_21_14_0_10_32_10</strain>
    </source>
</reference>
<dbReference type="PANTHER" id="PTHR43020">
    <property type="entry name" value="CDK5 REGULATORY SUBUNIT-ASSOCIATED PROTEIN 1"/>
    <property type="match status" value="1"/>
</dbReference>
<dbReference type="EMBL" id="PCXU01000037">
    <property type="protein sequence ID" value="PIR43118.1"/>
    <property type="molecule type" value="Genomic_DNA"/>
</dbReference>
<dbReference type="Pfam" id="PF04055">
    <property type="entry name" value="Radical_SAM"/>
    <property type="match status" value="1"/>
</dbReference>
<dbReference type="InterPro" id="IPR013848">
    <property type="entry name" value="Methylthiotransferase_N"/>
</dbReference>
<dbReference type="InterPro" id="IPR006638">
    <property type="entry name" value="Elp3/MiaA/NifB-like_rSAM"/>
</dbReference>
<dbReference type="FunFam" id="3.40.50.12160:FF:000003">
    <property type="entry name" value="CDK5 regulatory subunit-associated protein 1"/>
    <property type="match status" value="1"/>
</dbReference>
<dbReference type="NCBIfam" id="TIGR00089">
    <property type="entry name" value="MiaB/RimO family radical SAM methylthiotransferase"/>
    <property type="match status" value="1"/>
</dbReference>
<dbReference type="GO" id="GO:0046872">
    <property type="term" value="F:metal ion binding"/>
    <property type="evidence" value="ECO:0007669"/>
    <property type="project" value="UniProtKB-KW"/>
</dbReference>
<evidence type="ECO:0000313" key="16">
    <source>
        <dbReference type="Proteomes" id="UP000230214"/>
    </source>
</evidence>
<dbReference type="CDD" id="cd01335">
    <property type="entry name" value="Radical_SAM"/>
    <property type="match status" value="1"/>
</dbReference>
<dbReference type="InterPro" id="IPR023404">
    <property type="entry name" value="rSAM_horseshoe"/>
</dbReference>
<gene>
    <name evidence="15" type="primary">miaB</name>
    <name evidence="15" type="ORF">COV24_04355</name>
</gene>
<evidence type="ECO:0000256" key="10">
    <source>
        <dbReference type="ARBA" id="ARBA00068570"/>
    </source>
</evidence>
<dbReference type="InterPro" id="IPR007197">
    <property type="entry name" value="rSAM"/>
</dbReference>
<dbReference type="NCBIfam" id="TIGR01574">
    <property type="entry name" value="miaB-methiolase"/>
    <property type="match status" value="1"/>
</dbReference>
<dbReference type="SUPFAM" id="SSF102114">
    <property type="entry name" value="Radical SAM enzymes"/>
    <property type="match status" value="1"/>
</dbReference>
<keyword evidence="7" id="KW-0408">Iron</keyword>
<keyword evidence="4 15" id="KW-0808">Transferase</keyword>
<dbReference type="InterPro" id="IPR005839">
    <property type="entry name" value="Methylthiotransferase"/>
</dbReference>
<keyword evidence="8" id="KW-0411">Iron-sulfur</keyword>
<keyword evidence="5" id="KW-0949">S-adenosyl-L-methionine</keyword>
<name>A0A2H0R9D2_UNCKA</name>
<comment type="caution">
    <text evidence="15">The sequence shown here is derived from an EMBL/GenBank/DDBJ whole genome shotgun (WGS) entry which is preliminary data.</text>
</comment>
<evidence type="ECO:0000256" key="6">
    <source>
        <dbReference type="ARBA" id="ARBA00022723"/>
    </source>
</evidence>
<accession>A0A2H0R9D2</accession>
<dbReference type="GO" id="GO:0005829">
    <property type="term" value="C:cytosol"/>
    <property type="evidence" value="ECO:0007669"/>
    <property type="project" value="TreeGrafter"/>
</dbReference>
<dbReference type="FunFam" id="3.80.30.20:FF:000001">
    <property type="entry name" value="tRNA-2-methylthio-N(6)-dimethylallyladenosine synthase 2"/>
    <property type="match status" value="1"/>
</dbReference>
<evidence type="ECO:0000256" key="7">
    <source>
        <dbReference type="ARBA" id="ARBA00023004"/>
    </source>
</evidence>
<organism evidence="15 16">
    <name type="scientific">candidate division WWE3 bacterium CG10_big_fil_rev_8_21_14_0_10_32_10</name>
    <dbReference type="NCBI Taxonomy" id="1975090"/>
    <lineage>
        <taxon>Bacteria</taxon>
        <taxon>Katanobacteria</taxon>
    </lineage>
</organism>
<dbReference type="InterPro" id="IPR038135">
    <property type="entry name" value="Methylthiotransferase_N_sf"/>
</dbReference>
<dbReference type="SFLD" id="SFLDG01082">
    <property type="entry name" value="B12-binding_domain_containing"/>
    <property type="match status" value="1"/>
</dbReference>
<evidence type="ECO:0000313" key="15">
    <source>
        <dbReference type="EMBL" id="PIR43118.1"/>
    </source>
</evidence>
<dbReference type="EC" id="2.8.4.3" evidence="9"/>
<dbReference type="Gene3D" id="3.80.30.20">
    <property type="entry name" value="tm_1862 like domain"/>
    <property type="match status" value="1"/>
</dbReference>
<dbReference type="GO" id="GO:0035597">
    <property type="term" value="F:tRNA-2-methylthio-N(6)-dimethylallyladenosine(37) synthase activity"/>
    <property type="evidence" value="ECO:0007669"/>
    <property type="project" value="UniProtKB-EC"/>
</dbReference>
<dbReference type="PROSITE" id="PS51449">
    <property type="entry name" value="MTTASE_N"/>
    <property type="match status" value="1"/>
</dbReference>
<evidence type="ECO:0000256" key="12">
    <source>
        <dbReference type="ARBA" id="ARBA00081141"/>
    </source>
</evidence>
<evidence type="ECO:0000256" key="9">
    <source>
        <dbReference type="ARBA" id="ARBA00033765"/>
    </source>
</evidence>
<dbReference type="AlphaFoldDB" id="A0A2H0R9D2"/>
<evidence type="ECO:0000256" key="4">
    <source>
        <dbReference type="ARBA" id="ARBA00022679"/>
    </source>
</evidence>
<comment type="function">
    <text evidence="2">Catalyzes the methylthiolation of N6-(dimethylallyl)adenosine (i(6)A), leading to the formation of 2-methylthio-N6-(dimethylallyl)adenosine (ms(2)i(6)A) at position 37 in tRNAs that read codons beginning with uridine.</text>
</comment>
<dbReference type="PROSITE" id="PS01278">
    <property type="entry name" value="MTTASE_RADICAL"/>
    <property type="match status" value="1"/>
</dbReference>
<keyword evidence="3" id="KW-0004">4Fe-4S</keyword>
<dbReference type="InterPro" id="IPR020612">
    <property type="entry name" value="Methylthiotransferase_CS"/>
</dbReference>
<evidence type="ECO:0000256" key="11">
    <source>
        <dbReference type="ARBA" id="ARBA00080698"/>
    </source>
</evidence>
<evidence type="ECO:0000259" key="13">
    <source>
        <dbReference type="PROSITE" id="PS51449"/>
    </source>
</evidence>
<dbReference type="SFLD" id="SFLDG01061">
    <property type="entry name" value="methylthiotransferase"/>
    <property type="match status" value="1"/>
</dbReference>
<feature type="domain" description="MTTase N-terminal" evidence="13">
    <location>
        <begin position="6"/>
        <end position="140"/>
    </location>
</feature>
<dbReference type="Gene3D" id="3.40.50.12160">
    <property type="entry name" value="Methylthiotransferase, N-terminal domain"/>
    <property type="match status" value="1"/>
</dbReference>
<evidence type="ECO:0000256" key="1">
    <source>
        <dbReference type="ARBA" id="ARBA00001966"/>
    </source>
</evidence>
<protein>
    <recommendedName>
        <fullName evidence="10">tRNA-2-methylthio-N(6)-dimethylallyladenosine synthase</fullName>
        <ecNumber evidence="9">2.8.4.3</ecNumber>
    </recommendedName>
    <alternativeName>
        <fullName evidence="12">(Dimethylallyl)adenosine tRNA methylthiotransferase MiaB</fullName>
    </alternativeName>
    <alternativeName>
        <fullName evidence="11">tRNA-i(6)A37 methylthiotransferase</fullName>
    </alternativeName>
</protein>
<dbReference type="PANTHER" id="PTHR43020:SF2">
    <property type="entry name" value="MITOCHONDRIAL TRNA METHYLTHIOTRANSFERASE CDK5RAP1"/>
    <property type="match status" value="1"/>
</dbReference>
<comment type="cofactor">
    <cofactor evidence="1">
        <name>[4Fe-4S] cluster</name>
        <dbReference type="ChEBI" id="CHEBI:49883"/>
    </cofactor>
</comment>
<dbReference type="SFLD" id="SFLDS00029">
    <property type="entry name" value="Radical_SAM"/>
    <property type="match status" value="1"/>
</dbReference>
<evidence type="ECO:0000259" key="14">
    <source>
        <dbReference type="PROSITE" id="PS51918"/>
    </source>
</evidence>
<dbReference type="PROSITE" id="PS51918">
    <property type="entry name" value="RADICAL_SAM"/>
    <property type="match status" value="1"/>
</dbReference>
<keyword evidence="6" id="KW-0479">Metal-binding</keyword>